<dbReference type="AlphaFoldDB" id="A0AAV4Q5N7"/>
<keyword evidence="2" id="KW-1185">Reference proteome</keyword>
<proteinExistence type="predicted"/>
<accession>A0AAV4Q5N7</accession>
<comment type="caution">
    <text evidence="1">The sequence shown here is derived from an EMBL/GenBank/DDBJ whole genome shotgun (WGS) entry which is preliminary data.</text>
</comment>
<dbReference type="Proteomes" id="UP001054837">
    <property type="component" value="Unassembled WGS sequence"/>
</dbReference>
<sequence length="176" mass="20209">MSLEGDSLCVRWKGELVSVHYGSRNMSHLQRFVRNERFPHANSNSPAANGNPLSRKRTLRYKMPKTRDDLARLLKMLLKGLHANIECHTGDYDKSITRITRRLLQRAQPTAEFIIIFAQQSTTHVMKSFNNCLEVDTHVLYLEASSIYMEIQRGSSCSGGVTLQREPFRSRIRIST</sequence>
<reference evidence="1 2" key="1">
    <citation type="submission" date="2021-06" db="EMBL/GenBank/DDBJ databases">
        <title>Caerostris darwini draft genome.</title>
        <authorList>
            <person name="Kono N."/>
            <person name="Arakawa K."/>
        </authorList>
    </citation>
    <scope>NUCLEOTIDE SEQUENCE [LARGE SCALE GENOMIC DNA]</scope>
</reference>
<dbReference type="EMBL" id="BPLQ01003924">
    <property type="protein sequence ID" value="GIY04360.1"/>
    <property type="molecule type" value="Genomic_DNA"/>
</dbReference>
<evidence type="ECO:0000313" key="1">
    <source>
        <dbReference type="EMBL" id="GIY04360.1"/>
    </source>
</evidence>
<evidence type="ECO:0000313" key="2">
    <source>
        <dbReference type="Proteomes" id="UP001054837"/>
    </source>
</evidence>
<protein>
    <submittedName>
        <fullName evidence="1">Uncharacterized protein</fullName>
    </submittedName>
</protein>
<gene>
    <name evidence="1" type="ORF">CDAR_531111</name>
</gene>
<organism evidence="1 2">
    <name type="scientific">Caerostris darwini</name>
    <dbReference type="NCBI Taxonomy" id="1538125"/>
    <lineage>
        <taxon>Eukaryota</taxon>
        <taxon>Metazoa</taxon>
        <taxon>Ecdysozoa</taxon>
        <taxon>Arthropoda</taxon>
        <taxon>Chelicerata</taxon>
        <taxon>Arachnida</taxon>
        <taxon>Araneae</taxon>
        <taxon>Araneomorphae</taxon>
        <taxon>Entelegynae</taxon>
        <taxon>Araneoidea</taxon>
        <taxon>Araneidae</taxon>
        <taxon>Caerostris</taxon>
    </lineage>
</organism>
<name>A0AAV4Q5N7_9ARAC</name>